<dbReference type="GO" id="GO:0003924">
    <property type="term" value="F:GTPase activity"/>
    <property type="evidence" value="ECO:0007669"/>
    <property type="project" value="InterPro"/>
</dbReference>
<evidence type="ECO:0000313" key="5">
    <source>
        <dbReference type="EMBL" id="GIL76635.1"/>
    </source>
</evidence>
<dbReference type="EMBL" id="BNCQ01000015">
    <property type="protein sequence ID" value="GIM04275.1"/>
    <property type="molecule type" value="Genomic_DNA"/>
</dbReference>
<feature type="domain" description="Guanylate-binding protein N-terminal" evidence="4">
    <location>
        <begin position="13"/>
        <end position="280"/>
    </location>
</feature>
<evidence type="ECO:0000313" key="6">
    <source>
        <dbReference type="EMBL" id="GIM04275.1"/>
    </source>
</evidence>
<comment type="caution">
    <text evidence="5">The sequence shown here is derived from an EMBL/GenBank/DDBJ whole genome shotgun (WGS) entry which is preliminary data.</text>
</comment>
<evidence type="ECO:0000256" key="2">
    <source>
        <dbReference type="SAM" id="Coils"/>
    </source>
</evidence>
<reference evidence="5" key="1">
    <citation type="journal article" date="2021" name="Proc. Natl. Acad. Sci. U.S.A.">
        <title>Three genomes in the algal genus Volvox reveal the fate of a haploid sex-determining region after a transition to homothallism.</title>
        <authorList>
            <person name="Yamamoto K."/>
            <person name="Hamaji T."/>
            <person name="Kawai-Toyooka H."/>
            <person name="Matsuzaki R."/>
            <person name="Takahashi F."/>
            <person name="Nishimura Y."/>
            <person name="Kawachi M."/>
            <person name="Noguchi H."/>
            <person name="Minakuchi Y."/>
            <person name="Umen J.G."/>
            <person name="Toyoda A."/>
            <person name="Nozaki H."/>
        </authorList>
    </citation>
    <scope>NUCLEOTIDE SEQUENCE</scope>
    <source>
        <strain evidence="6">NIES-3785</strain>
        <strain evidence="5">NIES-3786</strain>
    </source>
</reference>
<sequence>MTSEFFCFNKDMKNFEIQLEALDLLRSLNTPVCVVAICGRSVAGKTSLLNQLAARLRGPMRCPEGASAHPLAVGTSCRFAGGTLKHSLKGVWQWTRSSEWKLPCGQMYHVLLLDAEAIGASEQTPEYSNHIFNLSVLLSSVLLYHQTGSIDDQSVDDLAGSCGFALSPGDEMGISAVPLDLSPAFLWLLRGFQMQIAGDGKQLTYREYMEGTLEPLPGRTAAVRAKNQARASIKALFPDRDCHVLPLHAEALLARTDSLPALEPRIVQALDSLVALLQSRCRPKRLSGKPVTGPMLAELIEAYCRAINERRVPNVVSTWQRMALLQTSTQASMGAEVLCDSHPVPTTRPDAQWRREVEAAKAEAAAARCALAAAEKEAAALREQLVAVREQLVAVRAELRGWTDGLGLERLQFELAVATAQRQAAEEAADKMRTFAAQQLTARRPEAAWRGTANVGGPAGVQARCFAAPLKAQPPTPPPATSPVAASPGQLGKAPASGARGAATVAGAAEAVEANHEPARGRGTASPATTGAAVRRSGHRTPSSATTHTPPLKSSGKRSRAIVETGLEEGRLDGDDVTMVEVAAGPAGLPSEQRPAQRPRTDGILAQSPPGAATATGAAGHGSAVDAREPFSNVRKILMSTNRVWIGGGPASASPQGGTSTPRHGSGSGVTATATTTTTTTPMPVAGNTASPGAAAAGYTRAAGPQPVNRGS</sequence>
<feature type="compositionally biased region" description="Low complexity" evidence="3">
    <location>
        <begin position="482"/>
        <end position="512"/>
    </location>
</feature>
<evidence type="ECO:0000259" key="4">
    <source>
        <dbReference type="Pfam" id="PF02263"/>
    </source>
</evidence>
<feature type="region of interest" description="Disordered" evidence="3">
    <location>
        <begin position="648"/>
        <end position="712"/>
    </location>
</feature>
<dbReference type="GO" id="GO:0005525">
    <property type="term" value="F:GTP binding"/>
    <property type="evidence" value="ECO:0007669"/>
    <property type="project" value="InterPro"/>
</dbReference>
<dbReference type="InterPro" id="IPR015894">
    <property type="entry name" value="Guanylate-bd_N"/>
</dbReference>
<dbReference type="Gene3D" id="3.40.50.300">
    <property type="entry name" value="P-loop containing nucleotide triphosphate hydrolases"/>
    <property type="match status" value="1"/>
</dbReference>
<dbReference type="InterPro" id="IPR027417">
    <property type="entry name" value="P-loop_NTPase"/>
</dbReference>
<feature type="compositionally biased region" description="Low complexity" evidence="3">
    <location>
        <begin position="671"/>
        <end position="704"/>
    </location>
</feature>
<feature type="compositionally biased region" description="Pro residues" evidence="3">
    <location>
        <begin position="472"/>
        <end position="481"/>
    </location>
</feature>
<dbReference type="Pfam" id="PF02263">
    <property type="entry name" value="GBP"/>
    <property type="match status" value="1"/>
</dbReference>
<keyword evidence="1" id="KW-0378">Hydrolase</keyword>
<feature type="coiled-coil region" evidence="2">
    <location>
        <begin position="357"/>
        <end position="428"/>
    </location>
</feature>
<protein>
    <recommendedName>
        <fullName evidence="4">Guanylate-binding protein N-terminal domain-containing protein</fullName>
    </recommendedName>
</protein>
<dbReference type="AlphaFoldDB" id="A0A8J4FJA8"/>
<feature type="region of interest" description="Disordered" evidence="3">
    <location>
        <begin position="585"/>
        <end position="627"/>
    </location>
</feature>
<evidence type="ECO:0000256" key="1">
    <source>
        <dbReference type="ARBA" id="ARBA00022801"/>
    </source>
</evidence>
<dbReference type="PANTHER" id="PTHR10751">
    <property type="entry name" value="GUANYLATE BINDING PROTEIN"/>
    <property type="match status" value="1"/>
</dbReference>
<gene>
    <name evidence="5" type="ORF">Vretifemale_6136</name>
    <name evidence="6" type="ORF">Vretimale_8838</name>
</gene>
<dbReference type="Proteomes" id="UP000747110">
    <property type="component" value="Unassembled WGS sequence"/>
</dbReference>
<dbReference type="Proteomes" id="UP000722791">
    <property type="component" value="Unassembled WGS sequence"/>
</dbReference>
<feature type="region of interest" description="Disordered" evidence="3">
    <location>
        <begin position="470"/>
        <end position="559"/>
    </location>
</feature>
<dbReference type="SUPFAM" id="SSF52540">
    <property type="entry name" value="P-loop containing nucleoside triphosphate hydrolases"/>
    <property type="match status" value="1"/>
</dbReference>
<keyword evidence="2" id="KW-0175">Coiled coil</keyword>
<name>A0A8J4FJA8_9CHLO</name>
<proteinExistence type="predicted"/>
<feature type="compositionally biased region" description="Low complexity" evidence="3">
    <location>
        <begin position="606"/>
        <end position="624"/>
    </location>
</feature>
<dbReference type="OrthoDB" id="546463at2759"/>
<dbReference type="EMBL" id="BNCP01000009">
    <property type="protein sequence ID" value="GIL76635.1"/>
    <property type="molecule type" value="Genomic_DNA"/>
</dbReference>
<accession>A0A8J4FJA8</accession>
<evidence type="ECO:0000313" key="7">
    <source>
        <dbReference type="Proteomes" id="UP000747110"/>
    </source>
</evidence>
<dbReference type="SUPFAM" id="SSF48340">
    <property type="entry name" value="Interferon-induced guanylate-binding protein 1 (GBP1), C-terminal domain"/>
    <property type="match status" value="1"/>
</dbReference>
<keyword evidence="7" id="KW-1185">Reference proteome</keyword>
<organism evidence="5 7">
    <name type="scientific">Volvox reticuliferus</name>
    <dbReference type="NCBI Taxonomy" id="1737510"/>
    <lineage>
        <taxon>Eukaryota</taxon>
        <taxon>Viridiplantae</taxon>
        <taxon>Chlorophyta</taxon>
        <taxon>core chlorophytes</taxon>
        <taxon>Chlorophyceae</taxon>
        <taxon>CS clade</taxon>
        <taxon>Chlamydomonadales</taxon>
        <taxon>Volvocaceae</taxon>
        <taxon>Volvox</taxon>
    </lineage>
</organism>
<dbReference type="InterPro" id="IPR036543">
    <property type="entry name" value="Guanylate-bd_C_sf"/>
</dbReference>
<evidence type="ECO:0000256" key="3">
    <source>
        <dbReference type="SAM" id="MobiDB-lite"/>
    </source>
</evidence>
<feature type="compositionally biased region" description="Polar residues" evidence="3">
    <location>
        <begin position="540"/>
        <end position="549"/>
    </location>
</feature>